<dbReference type="EnsemblProtists" id="EKX43806">
    <property type="protein sequence ID" value="EKX43806"/>
    <property type="gene ID" value="GUITHDRAFT_110260"/>
</dbReference>
<evidence type="ECO:0000313" key="3">
    <source>
        <dbReference type="Proteomes" id="UP000011087"/>
    </source>
</evidence>
<dbReference type="AlphaFoldDB" id="L1J5N9"/>
<evidence type="ECO:0000313" key="2">
    <source>
        <dbReference type="EnsemblProtists" id="EKX43806"/>
    </source>
</evidence>
<reference evidence="2" key="3">
    <citation type="submission" date="2016-03" db="UniProtKB">
        <authorList>
            <consortium name="EnsemblProtists"/>
        </authorList>
    </citation>
    <scope>IDENTIFICATION</scope>
</reference>
<gene>
    <name evidence="1" type="ORF">GUITHDRAFT_110260</name>
</gene>
<dbReference type="Proteomes" id="UP000011087">
    <property type="component" value="Unassembled WGS sequence"/>
</dbReference>
<accession>L1J5N9</accession>
<dbReference type="KEGG" id="gtt:GUITHDRAFT_110260"/>
<dbReference type="GeneID" id="17300404"/>
<dbReference type="PaxDb" id="55529-EKX43806"/>
<reference evidence="1 3" key="1">
    <citation type="journal article" date="2012" name="Nature">
        <title>Algal genomes reveal evolutionary mosaicism and the fate of nucleomorphs.</title>
        <authorList>
            <consortium name="DOE Joint Genome Institute"/>
            <person name="Curtis B.A."/>
            <person name="Tanifuji G."/>
            <person name="Burki F."/>
            <person name="Gruber A."/>
            <person name="Irimia M."/>
            <person name="Maruyama S."/>
            <person name="Arias M.C."/>
            <person name="Ball S.G."/>
            <person name="Gile G.H."/>
            <person name="Hirakawa Y."/>
            <person name="Hopkins J.F."/>
            <person name="Kuo A."/>
            <person name="Rensing S.A."/>
            <person name="Schmutz J."/>
            <person name="Symeonidi A."/>
            <person name="Elias M."/>
            <person name="Eveleigh R.J."/>
            <person name="Herman E.K."/>
            <person name="Klute M.J."/>
            <person name="Nakayama T."/>
            <person name="Obornik M."/>
            <person name="Reyes-Prieto A."/>
            <person name="Armbrust E.V."/>
            <person name="Aves S.J."/>
            <person name="Beiko R.G."/>
            <person name="Coutinho P."/>
            <person name="Dacks J.B."/>
            <person name="Durnford D.G."/>
            <person name="Fast N.M."/>
            <person name="Green B.R."/>
            <person name="Grisdale C.J."/>
            <person name="Hempel F."/>
            <person name="Henrissat B."/>
            <person name="Hoppner M.P."/>
            <person name="Ishida K."/>
            <person name="Kim E."/>
            <person name="Koreny L."/>
            <person name="Kroth P.G."/>
            <person name="Liu Y."/>
            <person name="Malik S.B."/>
            <person name="Maier U.G."/>
            <person name="McRose D."/>
            <person name="Mock T."/>
            <person name="Neilson J.A."/>
            <person name="Onodera N.T."/>
            <person name="Poole A.M."/>
            <person name="Pritham E.J."/>
            <person name="Richards T.A."/>
            <person name="Rocap G."/>
            <person name="Roy S.W."/>
            <person name="Sarai C."/>
            <person name="Schaack S."/>
            <person name="Shirato S."/>
            <person name="Slamovits C.H."/>
            <person name="Spencer D.F."/>
            <person name="Suzuki S."/>
            <person name="Worden A.Z."/>
            <person name="Zauner S."/>
            <person name="Barry K."/>
            <person name="Bell C."/>
            <person name="Bharti A.K."/>
            <person name="Crow J.A."/>
            <person name="Grimwood J."/>
            <person name="Kramer R."/>
            <person name="Lindquist E."/>
            <person name="Lucas S."/>
            <person name="Salamov A."/>
            <person name="McFadden G.I."/>
            <person name="Lane C.E."/>
            <person name="Keeling P.J."/>
            <person name="Gray M.W."/>
            <person name="Grigoriev I.V."/>
            <person name="Archibald J.M."/>
        </authorList>
    </citation>
    <scope>NUCLEOTIDE SEQUENCE</scope>
    <source>
        <strain evidence="1 3">CCMP2712</strain>
    </source>
</reference>
<dbReference type="HOGENOM" id="CLU_528367_0_0_1"/>
<keyword evidence="3" id="KW-1185">Reference proteome</keyword>
<proteinExistence type="predicted"/>
<evidence type="ECO:0000313" key="1">
    <source>
        <dbReference type="EMBL" id="EKX43806.1"/>
    </source>
</evidence>
<reference evidence="3" key="2">
    <citation type="submission" date="2012-11" db="EMBL/GenBank/DDBJ databases">
        <authorList>
            <person name="Kuo A."/>
            <person name="Curtis B.A."/>
            <person name="Tanifuji G."/>
            <person name="Burki F."/>
            <person name="Gruber A."/>
            <person name="Irimia M."/>
            <person name="Maruyama S."/>
            <person name="Arias M.C."/>
            <person name="Ball S.G."/>
            <person name="Gile G.H."/>
            <person name="Hirakawa Y."/>
            <person name="Hopkins J.F."/>
            <person name="Rensing S.A."/>
            <person name="Schmutz J."/>
            <person name="Symeonidi A."/>
            <person name="Elias M."/>
            <person name="Eveleigh R.J."/>
            <person name="Herman E.K."/>
            <person name="Klute M.J."/>
            <person name="Nakayama T."/>
            <person name="Obornik M."/>
            <person name="Reyes-Prieto A."/>
            <person name="Armbrust E.V."/>
            <person name="Aves S.J."/>
            <person name="Beiko R.G."/>
            <person name="Coutinho P."/>
            <person name="Dacks J.B."/>
            <person name="Durnford D.G."/>
            <person name="Fast N.M."/>
            <person name="Green B.R."/>
            <person name="Grisdale C."/>
            <person name="Hempe F."/>
            <person name="Henrissat B."/>
            <person name="Hoppner M.P."/>
            <person name="Ishida K.-I."/>
            <person name="Kim E."/>
            <person name="Koreny L."/>
            <person name="Kroth P.G."/>
            <person name="Liu Y."/>
            <person name="Malik S.-B."/>
            <person name="Maier U.G."/>
            <person name="McRose D."/>
            <person name="Mock T."/>
            <person name="Neilson J.A."/>
            <person name="Onodera N.T."/>
            <person name="Poole A.M."/>
            <person name="Pritham E.J."/>
            <person name="Richards T.A."/>
            <person name="Rocap G."/>
            <person name="Roy S.W."/>
            <person name="Sarai C."/>
            <person name="Schaack S."/>
            <person name="Shirato S."/>
            <person name="Slamovits C.H."/>
            <person name="Spencer D.F."/>
            <person name="Suzuki S."/>
            <person name="Worden A.Z."/>
            <person name="Zauner S."/>
            <person name="Barry K."/>
            <person name="Bell C."/>
            <person name="Bharti A.K."/>
            <person name="Crow J.A."/>
            <person name="Grimwood J."/>
            <person name="Kramer R."/>
            <person name="Lindquist E."/>
            <person name="Lucas S."/>
            <person name="Salamov A."/>
            <person name="McFadden G.I."/>
            <person name="Lane C.E."/>
            <person name="Keeling P.J."/>
            <person name="Gray M.W."/>
            <person name="Grigoriev I.V."/>
            <person name="Archibald J.M."/>
        </authorList>
    </citation>
    <scope>NUCLEOTIDE SEQUENCE</scope>
    <source>
        <strain evidence="3">CCMP2712</strain>
    </source>
</reference>
<name>L1J5N9_GUITC</name>
<dbReference type="EMBL" id="JH993008">
    <property type="protein sequence ID" value="EKX43806.1"/>
    <property type="molecule type" value="Genomic_DNA"/>
</dbReference>
<sequence>MAKANTSFSVLKNPADWKTDWLCYLLCDGCAYVPYDSWEKGEDNSVACWNCQDRQCPYCCCVRYNTWALGPFLGDGGLCCKNLGKFCCTTSEGACYCEKLCADDGSYCIDDRTCFLRKERGEVGQGSAGKCCCARYQSECRLEFPLDDDQICWKNNGKCLCCYGTDECQCQKIDSAVGILACSDRFLCLLCSCFLCPERMFIELLSKRYWGEAKNAASESVEPLAASNFGNNQSTGAEQAEAACGGKDEALRLLGKGLAEKKAEKEVESMIKEEQDMLKEAARRLSAASYRNWGFSCSRETKFGEERALVNLFKEEGELPILRVQMGDGRMEWIMLSGEDGAARGMFSEGPVELLRHSLIAQNLREREEQDFEEENRRRGRRQVTLPDYIADFRKSLDFWGAAEGGRPELAQGEGAVKLSEETKLLAEVQVSLITMENSMKIAREKLLEQLGVEQDLVRFHELESCQELGMWRLQWLCPRREYGGQKEEEGKPRIKLERDDLILHLLARHVAETKT</sequence>
<dbReference type="RefSeq" id="XP_005830786.1">
    <property type="nucleotide sequence ID" value="XM_005830729.1"/>
</dbReference>
<organism evidence="1">
    <name type="scientific">Guillardia theta (strain CCMP2712)</name>
    <name type="common">Cryptophyte</name>
    <dbReference type="NCBI Taxonomy" id="905079"/>
    <lineage>
        <taxon>Eukaryota</taxon>
        <taxon>Cryptophyceae</taxon>
        <taxon>Pyrenomonadales</taxon>
        <taxon>Geminigeraceae</taxon>
        <taxon>Guillardia</taxon>
    </lineage>
</organism>
<protein>
    <submittedName>
        <fullName evidence="1 2">Uncharacterized protein</fullName>
    </submittedName>
</protein>